<dbReference type="Proteomes" id="UP000664859">
    <property type="component" value="Unassembled WGS sequence"/>
</dbReference>
<evidence type="ECO:0000259" key="1">
    <source>
        <dbReference type="Pfam" id="PF13524"/>
    </source>
</evidence>
<evidence type="ECO:0000313" key="3">
    <source>
        <dbReference type="Proteomes" id="UP000664859"/>
    </source>
</evidence>
<dbReference type="OrthoDB" id="202191at2759"/>
<evidence type="ECO:0000313" key="2">
    <source>
        <dbReference type="EMBL" id="KAG5183429.1"/>
    </source>
</evidence>
<accession>A0A836CF83</accession>
<comment type="caution">
    <text evidence="2">The sequence shown here is derived from an EMBL/GenBank/DDBJ whole genome shotgun (WGS) entry which is preliminary data.</text>
</comment>
<sequence>MKQNACREHMLDASSAALRMAMLRCWHGARACQRAARAPLYHRLEALISYIEDMPAMELKRELTVAMCPNGYDHPWDNMEADYIIYIPERENWMRENEEGRECPGPFPNKTIILDETDTPGHLAKGVEWQHDGEDSSPWNNYRTIDYLAAFKRSFVYKDTSEYVKQMLGFSITPSPRPSLFPIQYPILQKFLREGSFPQWHERTLAVSTLLRNDFYEDEGRKIGARTVAQQRMQKYVDEHNVTNYYHGTNDGNRGEADKGYFEVLWETKILVTCNPSFWEGDHRTGEALAAGAMTLVDIMWGPRQFPLISGWHAVLYDTSDERDFMNKLDYYRTHDDEARKVAARGLYHAQRYFNTVTWVDYMVITAEVLMGRADRDAYVRTGLEEVVSDIEAVVKDYNHLYDLQQRAIYPWRQ</sequence>
<dbReference type="AlphaFoldDB" id="A0A836CF83"/>
<reference evidence="2" key="1">
    <citation type="submission" date="2021-02" db="EMBL/GenBank/DDBJ databases">
        <title>First Annotated Genome of the Yellow-green Alga Tribonema minus.</title>
        <authorList>
            <person name="Mahan K.M."/>
        </authorList>
    </citation>
    <scope>NUCLEOTIDE SEQUENCE</scope>
    <source>
        <strain evidence="2">UTEX B ZZ1240</strain>
    </source>
</reference>
<proteinExistence type="predicted"/>
<keyword evidence="3" id="KW-1185">Reference proteome</keyword>
<name>A0A836CF83_9STRA</name>
<organism evidence="2 3">
    <name type="scientific">Tribonema minus</name>
    <dbReference type="NCBI Taxonomy" id="303371"/>
    <lineage>
        <taxon>Eukaryota</taxon>
        <taxon>Sar</taxon>
        <taxon>Stramenopiles</taxon>
        <taxon>Ochrophyta</taxon>
        <taxon>PX clade</taxon>
        <taxon>Xanthophyceae</taxon>
        <taxon>Tribonematales</taxon>
        <taxon>Tribonemataceae</taxon>
        <taxon>Tribonema</taxon>
    </lineage>
</organism>
<dbReference type="InterPro" id="IPR055259">
    <property type="entry name" value="YkvP/CgeB_Glyco_trans-like"/>
</dbReference>
<gene>
    <name evidence="2" type="ORF">JKP88DRAFT_348662</name>
</gene>
<protein>
    <recommendedName>
        <fullName evidence="1">Spore protein YkvP/CgeB glycosyl transferase-like domain-containing protein</fullName>
    </recommendedName>
</protein>
<dbReference type="EMBL" id="JAFCMP010000212">
    <property type="protein sequence ID" value="KAG5183429.1"/>
    <property type="molecule type" value="Genomic_DNA"/>
</dbReference>
<feature type="domain" description="Spore protein YkvP/CgeB glycosyl transferase-like" evidence="1">
    <location>
        <begin position="259"/>
        <end position="362"/>
    </location>
</feature>
<dbReference type="Pfam" id="PF13524">
    <property type="entry name" value="Glyco_trans_1_2"/>
    <property type="match status" value="1"/>
</dbReference>